<dbReference type="SUPFAM" id="SSF81660">
    <property type="entry name" value="Metal cation-transporting ATPase, ATP-binding domain N"/>
    <property type="match status" value="1"/>
</dbReference>
<feature type="transmembrane region" description="Helical" evidence="15">
    <location>
        <begin position="776"/>
        <end position="796"/>
    </location>
</feature>
<feature type="transmembrane region" description="Helical" evidence="15">
    <location>
        <begin position="106"/>
        <end position="126"/>
    </location>
</feature>
<dbReference type="Gene3D" id="1.20.1110.10">
    <property type="entry name" value="Calcium-transporting ATPase, transmembrane domain"/>
    <property type="match status" value="2"/>
</dbReference>
<dbReference type="GO" id="GO:0005388">
    <property type="term" value="F:P-type calcium transporter activity"/>
    <property type="evidence" value="ECO:0007669"/>
    <property type="project" value="UniProtKB-EC"/>
</dbReference>
<dbReference type="InterPro" id="IPR023298">
    <property type="entry name" value="ATPase_P-typ_TM_dom_sf"/>
</dbReference>
<dbReference type="SUPFAM" id="SSF56784">
    <property type="entry name" value="HAD-like"/>
    <property type="match status" value="1"/>
</dbReference>
<dbReference type="GO" id="GO:0012505">
    <property type="term" value="C:endomembrane system"/>
    <property type="evidence" value="ECO:0007669"/>
    <property type="project" value="UniProtKB-SubCell"/>
</dbReference>
<dbReference type="SMART" id="SM00831">
    <property type="entry name" value="Cation_ATPase_N"/>
    <property type="match status" value="1"/>
</dbReference>
<dbReference type="EMBL" id="GIBP01000334">
    <property type="protein sequence ID" value="NDV29303.1"/>
    <property type="molecule type" value="Transcribed_RNA"/>
</dbReference>
<evidence type="ECO:0000256" key="15">
    <source>
        <dbReference type="RuleBase" id="RU361146"/>
    </source>
</evidence>
<dbReference type="Pfam" id="PF00122">
    <property type="entry name" value="E1-E2_ATPase"/>
    <property type="match status" value="1"/>
</dbReference>
<keyword evidence="9" id="KW-0460">Magnesium</keyword>
<evidence type="ECO:0000256" key="3">
    <source>
        <dbReference type="ARBA" id="ARBA00022568"/>
    </source>
</evidence>
<comment type="catalytic activity">
    <reaction evidence="14 15">
        <text>Ca(2+)(in) + ATP + H2O = Ca(2+)(out) + ADP + phosphate + H(+)</text>
        <dbReference type="Rhea" id="RHEA:18105"/>
        <dbReference type="ChEBI" id="CHEBI:15377"/>
        <dbReference type="ChEBI" id="CHEBI:15378"/>
        <dbReference type="ChEBI" id="CHEBI:29108"/>
        <dbReference type="ChEBI" id="CHEBI:30616"/>
        <dbReference type="ChEBI" id="CHEBI:43474"/>
        <dbReference type="ChEBI" id="CHEBI:456216"/>
        <dbReference type="EC" id="7.2.2.10"/>
    </reaction>
</comment>
<dbReference type="Gene3D" id="3.40.50.1000">
    <property type="entry name" value="HAD superfamily/HAD-like"/>
    <property type="match status" value="1"/>
</dbReference>
<feature type="transmembrane region" description="Helical" evidence="15">
    <location>
        <begin position="869"/>
        <end position="886"/>
    </location>
</feature>
<dbReference type="GO" id="GO:0005886">
    <property type="term" value="C:plasma membrane"/>
    <property type="evidence" value="ECO:0007669"/>
    <property type="project" value="TreeGrafter"/>
</dbReference>
<dbReference type="Pfam" id="PF00689">
    <property type="entry name" value="Cation_ATPase_C"/>
    <property type="match status" value="1"/>
</dbReference>
<keyword evidence="6 15" id="KW-0547">Nucleotide-binding</keyword>
<keyword evidence="13 15" id="KW-0472">Membrane</keyword>
<sequence>MSVDELTDLLEAAEMRNLESRRGVEGLAEDLKSDLKNGLNDEDHTSRILAYGKNQYPEAPHDSWFALFLEAFQDLAVIILSVAAVVSLAAGITATFLQQGHGHDNAWIEGVAILCAVLIVAVVSATNNYSKEKQFRDLKEKNMDREVRVRRNGEDQVVSVLDIMVGDICLLHTGNKIPADGIFIPSFEELMVDESSLTGESENQIKNATNPFLFAECNVVRGSGKMLVTGVGCNSKWGRAFALLPDERPPTPLQDKLEDLVVLIGKVGLAVSGLVFVILIIYYLLDEPWKTTTIVPCSSNRSISEYNCSQGTPVPGNPDQITIPSGFDPLSLLEILGAFIISVTIVVVAVPEGLPLAVTISLAYSMSQMMKDQNLVRHLSACETMGGATNICSDKTGTLTENRMAVVQGVLGTTPFGSVSELRLPDPVKNLLILSCCLNNEDGSLEKLPGRPTRFLGSVTECALLVFSEKLGVSYKQIQDRFTPIKKWGFTSARKRMSTVIQLEDRCRLFSKGAAEILLQRCSYVLNADGTVEEMSKKVNKKYSKAIEKLATQGLRTICLAFRDFHEVPNWASNDDGKGFEEELICIGIVGIEDPLRPEVPDSVRLCKSAGITVRMVTGDNPLTATKIARDCGILTNGRVVEGPEFSKMTDQEIEAILPTLQVLARSSPADKFRLVNRLKDVGEVVAVTGDGTNDGPALSAADVGLAMGIAGTEVAKQAADIIILDDNFASIVKSVMWGRCVYDNIRKFLQFQLTVNVVALIVAFVGAVSDYGTPLTAVQLLWVNLIMDSMAALALGTEKPTYDLLKRKPYGRSGKLITLIMWRNILGHALFQVGILFSVLFAVDSNGNHLMFPGVKNGRDANELGESSVHYTMVFNTFVFMQVFNEINARKVNTHLNVFEGILTNPIYCGIILITAVVQALIVQFGGGAIKTLPLDWIQWFYCVGISYMALPYGFLLRLIPVPLEDWEIEYDFDKV</sequence>
<keyword evidence="10" id="KW-1278">Translocase</keyword>
<dbReference type="InterPro" id="IPR044492">
    <property type="entry name" value="P_typ_ATPase_HD_dom"/>
</dbReference>
<dbReference type="Pfam" id="PF00690">
    <property type="entry name" value="Cation_ATPase_N"/>
    <property type="match status" value="1"/>
</dbReference>
<comment type="similarity">
    <text evidence="15">Belongs to the cation transport ATPase (P-type) (TC 3.A.3) family.</text>
</comment>
<evidence type="ECO:0000256" key="4">
    <source>
        <dbReference type="ARBA" id="ARBA00022692"/>
    </source>
</evidence>
<evidence type="ECO:0000256" key="7">
    <source>
        <dbReference type="ARBA" id="ARBA00022837"/>
    </source>
</evidence>
<evidence type="ECO:0000259" key="16">
    <source>
        <dbReference type="SMART" id="SM00831"/>
    </source>
</evidence>
<evidence type="ECO:0000256" key="11">
    <source>
        <dbReference type="ARBA" id="ARBA00022989"/>
    </source>
</evidence>
<evidence type="ECO:0000256" key="13">
    <source>
        <dbReference type="ARBA" id="ARBA00023136"/>
    </source>
</evidence>
<evidence type="ECO:0000256" key="9">
    <source>
        <dbReference type="ARBA" id="ARBA00022842"/>
    </source>
</evidence>
<dbReference type="FunFam" id="3.40.50.1000:FF:000018">
    <property type="entry name" value="Calcium-transporting ATPase"/>
    <property type="match status" value="1"/>
</dbReference>
<evidence type="ECO:0000313" key="17">
    <source>
        <dbReference type="EMBL" id="NDV29303.1"/>
    </source>
</evidence>
<keyword evidence="11 15" id="KW-1133">Transmembrane helix</keyword>
<feature type="transmembrane region" description="Helical" evidence="15">
    <location>
        <begin position="938"/>
        <end position="958"/>
    </location>
</feature>
<comment type="subcellular location">
    <subcellularLocation>
        <location evidence="1">Endomembrane system</location>
        <topology evidence="1">Multi-pass membrane protein</topology>
    </subcellularLocation>
    <subcellularLocation>
        <location evidence="15">Membrane</location>
        <topology evidence="15">Multi-pass membrane protein</topology>
    </subcellularLocation>
</comment>
<dbReference type="GO" id="GO:0005524">
    <property type="term" value="F:ATP binding"/>
    <property type="evidence" value="ECO:0007669"/>
    <property type="project" value="UniProtKB-KW"/>
</dbReference>
<feature type="transmembrane region" description="Helical" evidence="15">
    <location>
        <begin position="75"/>
        <end position="94"/>
    </location>
</feature>
<organism evidence="17">
    <name type="scientific">Arcella intermedia</name>
    <dbReference type="NCBI Taxonomy" id="1963864"/>
    <lineage>
        <taxon>Eukaryota</taxon>
        <taxon>Amoebozoa</taxon>
        <taxon>Tubulinea</taxon>
        <taxon>Elardia</taxon>
        <taxon>Arcellinida</taxon>
        <taxon>Sphaerothecina</taxon>
        <taxon>Arcellidae</taxon>
        <taxon>Arcella</taxon>
    </lineage>
</organism>
<dbReference type="InterPro" id="IPR023214">
    <property type="entry name" value="HAD_sf"/>
</dbReference>
<feature type="transmembrane region" description="Helical" evidence="15">
    <location>
        <begin position="817"/>
        <end position="844"/>
    </location>
</feature>
<dbReference type="InterPro" id="IPR059000">
    <property type="entry name" value="ATPase_P-type_domA"/>
</dbReference>
<dbReference type="NCBIfam" id="TIGR01517">
    <property type="entry name" value="ATPase-IIB_Ca"/>
    <property type="match status" value="1"/>
</dbReference>
<keyword evidence="8 15" id="KW-0067">ATP-binding</keyword>
<dbReference type="InterPro" id="IPR001757">
    <property type="entry name" value="P_typ_ATPase"/>
</dbReference>
<keyword evidence="12 15" id="KW-0406">Ion transport</keyword>
<dbReference type="FunFam" id="1.20.1110.10:FF:000039">
    <property type="entry name" value="Calcium-transporting ATPase"/>
    <property type="match status" value="1"/>
</dbReference>
<dbReference type="SFLD" id="SFLDG00002">
    <property type="entry name" value="C1.7:_P-type_atpase_like"/>
    <property type="match status" value="1"/>
</dbReference>
<dbReference type="InterPro" id="IPR023299">
    <property type="entry name" value="ATPase_P-typ_cyto_dom_N"/>
</dbReference>
<dbReference type="SUPFAM" id="SSF81665">
    <property type="entry name" value="Calcium ATPase, transmembrane domain M"/>
    <property type="match status" value="1"/>
</dbReference>
<dbReference type="AlphaFoldDB" id="A0A6B2KX24"/>
<dbReference type="SFLD" id="SFLDS00003">
    <property type="entry name" value="Haloacid_Dehalogenase"/>
    <property type="match status" value="1"/>
</dbReference>
<reference evidence="17" key="1">
    <citation type="journal article" date="2020" name="J. Eukaryot. Microbiol.">
        <title>De novo Sequencing, Assembly and Annotation of the Transcriptome for the Free-Living Testate Amoeba Arcella intermedia.</title>
        <authorList>
            <person name="Ribeiro G.M."/>
            <person name="Porfirio-Sousa A.L."/>
            <person name="Maurer-Alcala X.X."/>
            <person name="Katz L.A."/>
            <person name="Lahr D.J.G."/>
        </authorList>
    </citation>
    <scope>NUCLEOTIDE SEQUENCE</scope>
</reference>
<dbReference type="InterPro" id="IPR006068">
    <property type="entry name" value="ATPase_P-typ_cation-transptr_C"/>
</dbReference>
<dbReference type="PRINTS" id="PR00119">
    <property type="entry name" value="CATATPASE"/>
</dbReference>
<evidence type="ECO:0000256" key="8">
    <source>
        <dbReference type="ARBA" id="ARBA00022840"/>
    </source>
</evidence>
<feature type="domain" description="Cation-transporting P-type ATPase N-terminal" evidence="16">
    <location>
        <begin position="18"/>
        <end position="92"/>
    </location>
</feature>
<keyword evidence="4 15" id="KW-0812">Transmembrane</keyword>
<dbReference type="Gene3D" id="2.70.150.10">
    <property type="entry name" value="Calcium-transporting ATPase, cytoplasmic transduction domain A"/>
    <property type="match status" value="1"/>
</dbReference>
<name>A0A6B2KX24_9EUKA</name>
<dbReference type="PANTHER" id="PTHR24093:SF369">
    <property type="entry name" value="CALCIUM-TRANSPORTING ATPASE"/>
    <property type="match status" value="1"/>
</dbReference>
<dbReference type="InterPro" id="IPR004014">
    <property type="entry name" value="ATPase_P-typ_cation-transptr_N"/>
</dbReference>
<keyword evidence="3 15" id="KW-0109">Calcium transport</keyword>
<dbReference type="CDD" id="cd02081">
    <property type="entry name" value="P-type_ATPase_Ca_PMCA-like"/>
    <property type="match status" value="1"/>
</dbReference>
<dbReference type="InterPro" id="IPR008250">
    <property type="entry name" value="ATPase_P-typ_transduc_dom_A_sf"/>
</dbReference>
<keyword evidence="2 15" id="KW-0813">Transport</keyword>
<feature type="transmembrane region" description="Helical" evidence="15">
    <location>
        <begin position="335"/>
        <end position="364"/>
    </location>
</feature>
<evidence type="ECO:0000256" key="6">
    <source>
        <dbReference type="ARBA" id="ARBA00022741"/>
    </source>
</evidence>
<dbReference type="PANTHER" id="PTHR24093">
    <property type="entry name" value="CATION TRANSPORTING ATPASE"/>
    <property type="match status" value="1"/>
</dbReference>
<evidence type="ECO:0000256" key="5">
    <source>
        <dbReference type="ARBA" id="ARBA00022723"/>
    </source>
</evidence>
<dbReference type="PROSITE" id="PS00154">
    <property type="entry name" value="ATPASE_E1_E2"/>
    <property type="match status" value="1"/>
</dbReference>
<dbReference type="GO" id="GO:0046872">
    <property type="term" value="F:metal ion binding"/>
    <property type="evidence" value="ECO:0007669"/>
    <property type="project" value="UniProtKB-KW"/>
</dbReference>
<dbReference type="Pfam" id="PF13246">
    <property type="entry name" value="Cation_ATPase"/>
    <property type="match status" value="1"/>
</dbReference>
<dbReference type="Gene3D" id="3.40.1110.10">
    <property type="entry name" value="Calcium-transporting ATPase, cytoplasmic domain N"/>
    <property type="match status" value="1"/>
</dbReference>
<feature type="transmembrane region" description="Helical" evidence="15">
    <location>
        <begin position="749"/>
        <end position="770"/>
    </location>
</feature>
<dbReference type="PRINTS" id="PR00120">
    <property type="entry name" value="HATPASE"/>
</dbReference>
<feature type="transmembrane region" description="Helical" evidence="15">
    <location>
        <begin position="907"/>
        <end position="926"/>
    </location>
</feature>
<dbReference type="InterPro" id="IPR006408">
    <property type="entry name" value="P-type_ATPase_IIB"/>
</dbReference>
<dbReference type="SUPFAM" id="SSF81653">
    <property type="entry name" value="Calcium ATPase, transduction domain A"/>
    <property type="match status" value="1"/>
</dbReference>
<evidence type="ECO:0000256" key="14">
    <source>
        <dbReference type="ARBA" id="ARBA00048694"/>
    </source>
</evidence>
<evidence type="ECO:0000256" key="12">
    <source>
        <dbReference type="ARBA" id="ARBA00023065"/>
    </source>
</evidence>
<dbReference type="InterPro" id="IPR036412">
    <property type="entry name" value="HAD-like_sf"/>
</dbReference>
<proteinExistence type="inferred from homology"/>
<dbReference type="GO" id="GO:0016887">
    <property type="term" value="F:ATP hydrolysis activity"/>
    <property type="evidence" value="ECO:0007669"/>
    <property type="project" value="InterPro"/>
</dbReference>
<accession>A0A6B2KX24</accession>
<evidence type="ECO:0000256" key="2">
    <source>
        <dbReference type="ARBA" id="ARBA00022448"/>
    </source>
</evidence>
<feature type="transmembrane region" description="Helical" evidence="15">
    <location>
        <begin position="260"/>
        <end position="285"/>
    </location>
</feature>
<dbReference type="EC" id="7.2.2.10" evidence="15"/>
<keyword evidence="7 15" id="KW-0106">Calcium</keyword>
<evidence type="ECO:0000256" key="10">
    <source>
        <dbReference type="ARBA" id="ARBA00022967"/>
    </source>
</evidence>
<protein>
    <recommendedName>
        <fullName evidence="15">Calcium-transporting ATPase</fullName>
        <ecNumber evidence="15">7.2.2.10</ecNumber>
    </recommendedName>
</protein>
<comment type="function">
    <text evidence="15">Catalyzes the hydrolysis of ATP coupled with the transport of calcium.</text>
</comment>
<dbReference type="InterPro" id="IPR018303">
    <property type="entry name" value="ATPase_P-typ_P_site"/>
</dbReference>
<keyword evidence="5" id="KW-0479">Metal-binding</keyword>
<dbReference type="NCBIfam" id="TIGR01494">
    <property type="entry name" value="ATPase_P-type"/>
    <property type="match status" value="2"/>
</dbReference>
<dbReference type="SFLD" id="SFLDF00027">
    <property type="entry name" value="p-type_atpase"/>
    <property type="match status" value="1"/>
</dbReference>
<evidence type="ECO:0000256" key="1">
    <source>
        <dbReference type="ARBA" id="ARBA00004127"/>
    </source>
</evidence>